<organism evidence="1 2">
    <name type="scientific">Flavonifractor plautii</name>
    <name type="common">Fusobacterium plautii</name>
    <dbReference type="NCBI Taxonomy" id="292800"/>
    <lineage>
        <taxon>Bacteria</taxon>
        <taxon>Bacillati</taxon>
        <taxon>Bacillota</taxon>
        <taxon>Clostridia</taxon>
        <taxon>Eubacteriales</taxon>
        <taxon>Oscillospiraceae</taxon>
        <taxon>Flavonifractor</taxon>
    </lineage>
</organism>
<proteinExistence type="predicted"/>
<dbReference type="AlphaFoldDB" id="A0A174KX45"/>
<reference evidence="1 2" key="1">
    <citation type="submission" date="2015-09" db="EMBL/GenBank/DDBJ databases">
        <authorList>
            <consortium name="Pathogen Informatics"/>
        </authorList>
    </citation>
    <scope>NUCLEOTIDE SEQUENCE [LARGE SCALE GENOMIC DNA]</scope>
    <source>
        <strain evidence="1 2">2789STDY5608854</strain>
    </source>
</reference>
<dbReference type="Proteomes" id="UP000095746">
    <property type="component" value="Unassembled WGS sequence"/>
</dbReference>
<dbReference type="EMBL" id="CYZT01000274">
    <property type="protein sequence ID" value="CUP16543.1"/>
    <property type="molecule type" value="Genomic_DNA"/>
</dbReference>
<sequence length="53" mass="6073">MRAPEAASRLRMSSGQRVRLMITMARPKPRKSLHNASMIWEIAVGIMFMCPWA</sequence>
<name>A0A174KX45_FLAPL</name>
<gene>
    <name evidence="1" type="ORF">ERS852411_02761</name>
</gene>
<evidence type="ECO:0000313" key="1">
    <source>
        <dbReference type="EMBL" id="CUP16543.1"/>
    </source>
</evidence>
<protein>
    <submittedName>
        <fullName evidence="1">Uncharacterized protein</fullName>
    </submittedName>
</protein>
<evidence type="ECO:0000313" key="2">
    <source>
        <dbReference type="Proteomes" id="UP000095746"/>
    </source>
</evidence>
<accession>A0A174KX45</accession>